<dbReference type="Proteomes" id="UP000297496">
    <property type="component" value="Unassembled WGS sequence"/>
</dbReference>
<name>A0A4Z1BVC2_9ACTN</name>
<dbReference type="GO" id="GO:0004069">
    <property type="term" value="F:L-aspartate:2-oxoglutarate aminotransferase activity"/>
    <property type="evidence" value="ECO:0007669"/>
    <property type="project" value="InterPro"/>
</dbReference>
<dbReference type="InterPro" id="IPR007780">
    <property type="entry name" value="NAD_Glu_DH_bac"/>
</dbReference>
<evidence type="ECO:0000313" key="4">
    <source>
        <dbReference type="Proteomes" id="UP000297496"/>
    </source>
</evidence>
<dbReference type="Pfam" id="PF21078">
    <property type="entry name" value="GDH_HM3"/>
    <property type="match status" value="1"/>
</dbReference>
<proteinExistence type="predicted"/>
<dbReference type="SUPFAM" id="SSF51735">
    <property type="entry name" value="NAD(P)-binding Rossmann-fold domains"/>
    <property type="match status" value="1"/>
</dbReference>
<accession>A0A4Z1BVC2</accession>
<dbReference type="InterPro" id="IPR028971">
    <property type="entry name" value="NAD-GDH_cat"/>
</dbReference>
<feature type="domain" description="NAD-specific glutamate dehydrogenase C-terminal" evidence="2">
    <location>
        <begin position="709"/>
        <end position="1034"/>
    </location>
</feature>
<evidence type="ECO:0000259" key="2">
    <source>
        <dbReference type="Pfam" id="PF21074"/>
    </source>
</evidence>
<dbReference type="AlphaFoldDB" id="A0A4Z1BVC2"/>
<protein>
    <submittedName>
        <fullName evidence="3">Glutamate dehydrogenase</fullName>
    </submittedName>
</protein>
<evidence type="ECO:0000313" key="3">
    <source>
        <dbReference type="EMBL" id="TGN65201.1"/>
    </source>
</evidence>
<reference evidence="3 4" key="1">
    <citation type="submission" date="2019-04" db="EMBL/GenBank/DDBJ databases">
        <title>Three New Species of Nocardioides, Nocardioides euryhalodurans sp. nov., Nocardioides seonyuensis sp. nov. and Nocardioides eburneoflavus sp. nov. Isolated from Soil.</title>
        <authorList>
            <person name="Roh S.G."/>
            <person name="Lee C."/>
            <person name="Kim M.-K."/>
            <person name="Kim S.B."/>
        </authorList>
    </citation>
    <scope>NUCLEOTIDE SEQUENCE [LARGE SCALE GENOMIC DNA]</scope>
    <source>
        <strain evidence="3 4">MMS17-SY213</strain>
    </source>
</reference>
<comment type="caution">
    <text evidence="3">The sequence shown here is derived from an EMBL/GenBank/DDBJ whole genome shotgun (WGS) entry which is preliminary data.</text>
</comment>
<dbReference type="PANTHER" id="PTHR43403">
    <property type="entry name" value="NAD-SPECIFIC GLUTAMATE DEHYDROGENASE"/>
    <property type="match status" value="1"/>
</dbReference>
<dbReference type="GO" id="GO:0006538">
    <property type="term" value="P:L-glutamate catabolic process"/>
    <property type="evidence" value="ECO:0007669"/>
    <property type="project" value="InterPro"/>
</dbReference>
<feature type="domain" description="NAD-glutamate dehydrogenase catalytic" evidence="1">
    <location>
        <begin position="176"/>
        <end position="665"/>
    </location>
</feature>
<dbReference type="Pfam" id="PF21074">
    <property type="entry name" value="GDH_C"/>
    <property type="match status" value="1"/>
</dbReference>
<gene>
    <name evidence="3" type="ORF">EXE59_15460</name>
</gene>
<dbReference type="GO" id="GO:0004352">
    <property type="term" value="F:glutamate dehydrogenase (NAD+) activity"/>
    <property type="evidence" value="ECO:0007669"/>
    <property type="project" value="InterPro"/>
</dbReference>
<organism evidence="3 4">
    <name type="scientific">Nocardioides eburneiflavus</name>
    <dbReference type="NCBI Taxonomy" id="2518372"/>
    <lineage>
        <taxon>Bacteria</taxon>
        <taxon>Bacillati</taxon>
        <taxon>Actinomycetota</taxon>
        <taxon>Actinomycetes</taxon>
        <taxon>Propionibacteriales</taxon>
        <taxon>Nocardioidaceae</taxon>
        <taxon>Nocardioides</taxon>
    </lineage>
</organism>
<evidence type="ECO:0000259" key="1">
    <source>
        <dbReference type="Pfam" id="PF05088"/>
    </source>
</evidence>
<dbReference type="Pfam" id="PF05088">
    <property type="entry name" value="Bac_GDH_CD"/>
    <property type="match status" value="1"/>
</dbReference>
<dbReference type="InterPro" id="IPR049056">
    <property type="entry name" value="NAD_Glu_DH_HM3"/>
</dbReference>
<dbReference type="PANTHER" id="PTHR43403:SF1">
    <property type="entry name" value="NAD-SPECIFIC GLUTAMATE DEHYDROGENASE"/>
    <property type="match status" value="1"/>
</dbReference>
<dbReference type="InterPro" id="IPR036291">
    <property type="entry name" value="NAD(P)-bd_dom_sf"/>
</dbReference>
<dbReference type="Gene3D" id="3.40.50.720">
    <property type="entry name" value="NAD(P)-binding Rossmann-like Domain"/>
    <property type="match status" value="1"/>
</dbReference>
<sequence>MTVADRSTPASAPRVTWEAGEGGLRCSVEWPGDRPPLSRVLPIFEQLGLVLVDHVPGEAGDSFAFSEVEDPNLPEMLPLLAEAFGAAWEGLVDRDELSALVVETHLAPRQVQLVRAASQYLRQAGLGASTSYVRGILSAHRDFVRHWVELFEQRFDPAAGTSPGEGLANKLATYADAATTRDEFRVLDWYVGLLDAVTRTNYFRTDASGSPSATIVLKLDPSRLPFPTDPAVHVETFVHHPDVEGLHVRYGAVARGGLRWSDRVEDYRDEVLALAKAQQVKNSLIVPAGAKGAFVVRSPLAGLAPDEAAEEVRRCYRLFVRGLLDVTDDVGDGVAPPAGVLATDAPDPYLVVAADKGTAAFSDLANEESTAAGFWLDDAFASGGSTGFNHKDLGVTARGAWVAVRRHFTELGVDPERDEITVAGIGDMSGDVFGNGMLLSRTIRLVAAFDHRHIFIDPSPDPEVSYAERARLAALPRSSWADYDRTLVSPGGGVFPRSGRAVTLSAQARAVLGVDAEELSADELVQAVLRAPVDLLWNGGIGTYVRASHETDADAADRGNDRVRVSADGLRCRVVGEGGNLGLTQAARIELALAGGRVNADFIDNVAGVNTSDREVNLKVLLRQVEHDGLIDRPERDRILLDECAEEVVAAVLADSERQTLALSVAEAYGATVLDRHDQVIRNLEQHGLVRGREQLPDHEEIERRRAAGRGLTRPEIAVVLGHAKNLVHELLLDGDVPDDPGVADVLTGYFPSSLQRTYADQVLDHRLGREIIATRLANDLIDRVGPGFIYRIEDRTGASTDHAIRAVLVVKRLLGLDELWDGLAPYPVAPTVPLRQALERALEHNVAWLARRTSRLGPIGDEVASYDHSVARLREALTANPTVTDDPSLAGSLAALAGLGAPGELLTACRAVAQMNSALGLAAAAADSGHDVIDLGAVYARVGEALGMSWLYTTVTITSADQHWVQLAKAALRDELSALTVAIATDVVTEGGLERWTRLHRDELTRTAAAYAGLADSAEPDVPMLTVGVQILRDLCHSAGLAGELRRRPGRPESTGVGGS</sequence>
<keyword evidence="4" id="KW-1185">Reference proteome</keyword>
<dbReference type="InterPro" id="IPR048381">
    <property type="entry name" value="GDH_C"/>
</dbReference>
<dbReference type="OrthoDB" id="9758052at2"/>
<dbReference type="SUPFAM" id="SSF53223">
    <property type="entry name" value="Aminoacid dehydrogenase-like, N-terminal domain"/>
    <property type="match status" value="1"/>
</dbReference>
<dbReference type="EMBL" id="SRRO01000001">
    <property type="protein sequence ID" value="TGN65201.1"/>
    <property type="molecule type" value="Genomic_DNA"/>
</dbReference>
<dbReference type="InterPro" id="IPR046346">
    <property type="entry name" value="Aminoacid_DH-like_N_sf"/>
</dbReference>